<feature type="region of interest" description="Disordered" evidence="8">
    <location>
        <begin position="1380"/>
        <end position="1400"/>
    </location>
</feature>
<dbReference type="PANTHER" id="PTHR19848">
    <property type="entry name" value="WD40 REPEAT PROTEIN"/>
    <property type="match status" value="1"/>
</dbReference>
<dbReference type="InterPro" id="IPR015943">
    <property type="entry name" value="WD40/YVTN_repeat-like_dom_sf"/>
</dbReference>
<dbReference type="Pfam" id="PF00520">
    <property type="entry name" value="Ion_trans"/>
    <property type="match status" value="1"/>
</dbReference>
<dbReference type="SUPFAM" id="SSF50978">
    <property type="entry name" value="WD40 repeat-like"/>
    <property type="match status" value="2"/>
</dbReference>
<keyword evidence="6 9" id="KW-0472">Membrane</keyword>
<feature type="region of interest" description="Disordered" evidence="8">
    <location>
        <begin position="1"/>
        <end position="21"/>
    </location>
</feature>
<organism evidence="11 12">
    <name type="scientific">Triparma laevis f. longispina</name>
    <dbReference type="NCBI Taxonomy" id="1714387"/>
    <lineage>
        <taxon>Eukaryota</taxon>
        <taxon>Sar</taxon>
        <taxon>Stramenopiles</taxon>
        <taxon>Ochrophyta</taxon>
        <taxon>Bolidophyceae</taxon>
        <taxon>Parmales</taxon>
        <taxon>Triparmaceae</taxon>
        <taxon>Triparma</taxon>
    </lineage>
</organism>
<dbReference type="InterPro" id="IPR005821">
    <property type="entry name" value="Ion_trans_dom"/>
</dbReference>
<sequence length="1400" mass="154713">MESVSNPLIEQVDSDSDSGIEMSEVEVETEVETAEVGREYEETILISDIIKADPDAKSWEGHLKVEHNEGLICQAVSHDERFVVAGGEVGHIYYIDKKKGSEVQKIKLVHDNNCEIKCLAFPPKTSEEESIVYAGIDEGFETAEGFESRPAKIYAVNLSTSEILHANTLEGHTDGINDLAVSPNGETLISVAQDSTTRIWEISKKGDCAKELKEINNNEGDRQNCVAFSHVDSYFFTGGDGHNIHIYDMAKDDYELLTKLEGHTDEITSLTSSPDDTKLFSGSYDYTIKIWDTSSSNAKEWTLLKTLVGHEGGISRLSLSPCSRYLASSNSDKTVKVWNVEAGILLRTIKSPKMTSVMGVSFGRDNTIYSSSTDGRVRTWNLAANGRENLKIEGHEEEANEVAVSSDGSTIISGHGEDDFGEVRVWDAQTGEEKACLEGHTSAVGSVAISKDAKLAISGSDDNTVRIWSLEGEGEELKKIGFGKWVKAVTFSSDEKSLFAGDSDGLLNQFSVDNGELIKEFKGHTKEICSLKTTSDGKHLISGSEDKTSIIWNVESGEKIRTLEGHIESVYTVNVTPDNSKIVSGSQDGTAKLWELETGKLIYTFDGHSNSVMSVSVHPSGGFIATGSWDNTWKLWSLDPPYTLLFTSRDSHTKTIMSVAFSPDGNSLISGSLDETINIADLVPCFNFLPNSIQDKTFKFDCDHEDESPKQIDWTDTATISCLQQNPHSLSEPQFDLNSRQTLIHLAAKNGRSNFLSAAIIVRDDGTEDDLEKGIVGWQTRQYIALSSATLSNDDGETPLALAVIAESGPTVKVLLECYALLLSQAYALPYTTDNSSQEQHPSSQFPLDELILTLSKFPQLALTFLFQLSLNTSGDHLVLDGVKRHEIGGSTGRLIEGSKSRIPQNFWSAKLNKTDENGKVAEEKFVPIKDIAAPNSTFLLSVVEACSATKKYTVFENEVIQTVVEHKWKTYVEEMFFFHLYLDIAMVFFLTVDALTYKTVMASDTHNIIKIVGHLPMFITLTLWSFFARHEYNQWASTSASTTLEKIKINLGDFWNVLDVLSLSSTFVAYASRIVLGIFSNLSTAEGVGVGGVSFHSSTLAMAFALPLSYLNTLFYMQGSKESGELVRMIIGIIQGIRVFLAILIVCMIGFAASFFVLFEGQSNEDGDSTHIGPPQTLLWSYTVMLAGFGVGDLEGSASFFSTSMLFIAFTIFINIIMLNLLIAIMGDIFDKIQENAKAEFIFARANIILEFEGTLNEEQRKNKEWFPTWLQVLVPTLDSDGVDEGDWVGKVRSLKKSFNKVSDKLDASEKARKEERRENWKKDTKKEQERKNEMKLLEKKLEDAEKQREESEKKREEDVKRLEGILGDLKSLMLKSTAAAAGVPTATTTSTTIVSTDK</sequence>
<dbReference type="OrthoDB" id="24966at2759"/>
<evidence type="ECO:0000256" key="3">
    <source>
        <dbReference type="ARBA" id="ARBA00022692"/>
    </source>
</evidence>
<dbReference type="PROSITE" id="PS50082">
    <property type="entry name" value="WD_REPEATS_2"/>
    <property type="match status" value="8"/>
</dbReference>
<evidence type="ECO:0000313" key="12">
    <source>
        <dbReference type="Proteomes" id="UP001165122"/>
    </source>
</evidence>
<dbReference type="PRINTS" id="PR00320">
    <property type="entry name" value="GPROTEINBRPT"/>
</dbReference>
<keyword evidence="12" id="KW-1185">Reference proteome</keyword>
<dbReference type="SMART" id="SM00320">
    <property type="entry name" value="WD40"/>
    <property type="match status" value="12"/>
</dbReference>
<feature type="transmembrane region" description="Helical" evidence="9">
    <location>
        <begin position="1138"/>
        <end position="1159"/>
    </location>
</feature>
<evidence type="ECO:0000256" key="2">
    <source>
        <dbReference type="ARBA" id="ARBA00022574"/>
    </source>
</evidence>
<name>A0A9W7DLF5_9STRA</name>
<feature type="repeat" description="WD" evidence="7">
    <location>
        <begin position="307"/>
        <end position="348"/>
    </location>
</feature>
<evidence type="ECO:0000256" key="4">
    <source>
        <dbReference type="ARBA" id="ARBA00022737"/>
    </source>
</evidence>
<keyword evidence="5 9" id="KW-1133">Transmembrane helix</keyword>
<evidence type="ECO:0000256" key="5">
    <source>
        <dbReference type="ARBA" id="ARBA00022989"/>
    </source>
</evidence>
<dbReference type="PROSITE" id="PS50294">
    <property type="entry name" value="WD_REPEATS_REGION"/>
    <property type="match status" value="8"/>
</dbReference>
<dbReference type="CDD" id="cd00200">
    <property type="entry name" value="WD40"/>
    <property type="match status" value="2"/>
</dbReference>
<evidence type="ECO:0000256" key="7">
    <source>
        <dbReference type="PROSITE-ProRule" id="PRU00221"/>
    </source>
</evidence>
<dbReference type="InterPro" id="IPR001680">
    <property type="entry name" value="WD40_rpt"/>
</dbReference>
<dbReference type="PROSITE" id="PS00678">
    <property type="entry name" value="WD_REPEATS_1"/>
    <property type="match status" value="5"/>
</dbReference>
<keyword evidence="4" id="KW-0677">Repeat</keyword>
<accession>A0A9W7DLF5</accession>
<comment type="caution">
    <text evidence="11">The sequence shown here is derived from an EMBL/GenBank/DDBJ whole genome shotgun (WGS) entry which is preliminary data.</text>
</comment>
<feature type="repeat" description="WD" evidence="7">
    <location>
        <begin position="649"/>
        <end position="682"/>
    </location>
</feature>
<evidence type="ECO:0000259" key="10">
    <source>
        <dbReference type="Pfam" id="PF00520"/>
    </source>
</evidence>
<feature type="repeat" description="WD" evidence="7">
    <location>
        <begin position="605"/>
        <end position="639"/>
    </location>
</feature>
<comment type="subcellular location">
    <subcellularLocation>
        <location evidence="1">Membrane</location>
        <topology evidence="1">Multi-pass membrane protein</topology>
    </subcellularLocation>
</comment>
<feature type="compositionally biased region" description="Acidic residues" evidence="8">
    <location>
        <begin position="12"/>
        <end position="21"/>
    </location>
</feature>
<dbReference type="Pfam" id="PF00400">
    <property type="entry name" value="WD40"/>
    <property type="match status" value="9"/>
</dbReference>
<dbReference type="GO" id="GO:0016020">
    <property type="term" value="C:membrane"/>
    <property type="evidence" value="ECO:0007669"/>
    <property type="project" value="UniProtKB-SubCell"/>
</dbReference>
<dbReference type="InterPro" id="IPR020472">
    <property type="entry name" value="WD40_PAC1"/>
</dbReference>
<proteinExistence type="predicted"/>
<feature type="domain" description="Ion transport" evidence="10">
    <location>
        <begin position="1051"/>
        <end position="1238"/>
    </location>
</feature>
<dbReference type="InterPro" id="IPR019775">
    <property type="entry name" value="WD40_repeat_CS"/>
</dbReference>
<evidence type="ECO:0000313" key="11">
    <source>
        <dbReference type="EMBL" id="GMH47403.1"/>
    </source>
</evidence>
<gene>
    <name evidence="11" type="ORF">TrLO_g2698</name>
</gene>
<evidence type="ECO:0000256" key="8">
    <source>
        <dbReference type="SAM" id="MobiDB-lite"/>
    </source>
</evidence>
<evidence type="ECO:0000256" key="9">
    <source>
        <dbReference type="SAM" id="Phobius"/>
    </source>
</evidence>
<feature type="transmembrane region" description="Helical" evidence="9">
    <location>
        <begin position="1207"/>
        <end position="1227"/>
    </location>
</feature>
<feature type="repeat" description="WD" evidence="7">
    <location>
        <begin position="260"/>
        <end position="301"/>
    </location>
</feature>
<feature type="transmembrane region" description="Helical" evidence="9">
    <location>
        <begin position="977"/>
        <end position="997"/>
    </location>
</feature>
<dbReference type="Proteomes" id="UP001165122">
    <property type="component" value="Unassembled WGS sequence"/>
</dbReference>
<evidence type="ECO:0000256" key="1">
    <source>
        <dbReference type="ARBA" id="ARBA00004141"/>
    </source>
</evidence>
<feature type="transmembrane region" description="Helical" evidence="9">
    <location>
        <begin position="1100"/>
        <end position="1118"/>
    </location>
</feature>
<feature type="repeat" description="WD" evidence="7">
    <location>
        <begin position="521"/>
        <end position="562"/>
    </location>
</feature>
<feature type="region of interest" description="Disordered" evidence="8">
    <location>
        <begin position="1310"/>
        <end position="1362"/>
    </location>
</feature>
<evidence type="ECO:0000256" key="6">
    <source>
        <dbReference type="ARBA" id="ARBA00023136"/>
    </source>
</evidence>
<dbReference type="SUPFAM" id="SSF82171">
    <property type="entry name" value="DPP6 N-terminal domain-like"/>
    <property type="match status" value="1"/>
</dbReference>
<protein>
    <recommendedName>
        <fullName evidence="10">Ion transport domain-containing protein</fullName>
    </recommendedName>
</protein>
<dbReference type="PANTHER" id="PTHR19848:SF8">
    <property type="entry name" value="F-BOX AND WD REPEAT DOMAIN CONTAINING 7"/>
    <property type="match status" value="1"/>
</dbReference>
<dbReference type="Gene3D" id="2.130.10.10">
    <property type="entry name" value="YVTN repeat-like/Quinoprotein amine dehydrogenase"/>
    <property type="match status" value="5"/>
</dbReference>
<feature type="repeat" description="WD" evidence="7">
    <location>
        <begin position="563"/>
        <end position="604"/>
    </location>
</feature>
<dbReference type="EMBL" id="BRXW01000356">
    <property type="protein sequence ID" value="GMH47403.1"/>
    <property type="molecule type" value="Genomic_DNA"/>
</dbReference>
<feature type="repeat" description="WD" evidence="7">
    <location>
        <begin position="169"/>
        <end position="203"/>
    </location>
</feature>
<keyword evidence="3 9" id="KW-0812">Transmembrane</keyword>
<dbReference type="InterPro" id="IPR036322">
    <property type="entry name" value="WD40_repeat_dom_sf"/>
</dbReference>
<reference evidence="12" key="1">
    <citation type="journal article" date="2023" name="Commun. Biol.">
        <title>Genome analysis of Parmales, the sister group of diatoms, reveals the evolutionary specialization of diatoms from phago-mixotrophs to photoautotrophs.</title>
        <authorList>
            <person name="Ban H."/>
            <person name="Sato S."/>
            <person name="Yoshikawa S."/>
            <person name="Yamada K."/>
            <person name="Nakamura Y."/>
            <person name="Ichinomiya M."/>
            <person name="Sato N."/>
            <person name="Blanc-Mathieu R."/>
            <person name="Endo H."/>
            <person name="Kuwata A."/>
            <person name="Ogata H."/>
        </authorList>
    </citation>
    <scope>NUCLEOTIDE SEQUENCE [LARGE SCALE GENOMIC DNA]</scope>
    <source>
        <strain evidence="12">NIES 3700</strain>
    </source>
</reference>
<keyword evidence="2 7" id="KW-0853">WD repeat</keyword>
<dbReference type="GO" id="GO:0005216">
    <property type="term" value="F:monoatomic ion channel activity"/>
    <property type="evidence" value="ECO:0007669"/>
    <property type="project" value="InterPro"/>
</dbReference>
<feature type="transmembrane region" description="Helical" evidence="9">
    <location>
        <begin position="1009"/>
        <end position="1028"/>
    </location>
</feature>
<feature type="repeat" description="WD" evidence="7">
    <location>
        <begin position="437"/>
        <end position="471"/>
    </location>
</feature>